<evidence type="ECO:0000313" key="3">
    <source>
        <dbReference type="EMBL" id="QPV61399.1"/>
    </source>
</evidence>
<dbReference type="InterPro" id="IPR004821">
    <property type="entry name" value="Cyt_trans-like"/>
</dbReference>
<dbReference type="AlphaFoldDB" id="A0A7T3FVD1"/>
<dbReference type="Pfam" id="PF01467">
    <property type="entry name" value="CTP_transf_like"/>
    <property type="match status" value="1"/>
</dbReference>
<feature type="compositionally biased region" description="Acidic residues" evidence="1">
    <location>
        <begin position="162"/>
        <end position="171"/>
    </location>
</feature>
<dbReference type="SUPFAM" id="SSF52374">
    <property type="entry name" value="Nucleotidylyl transferase"/>
    <property type="match status" value="1"/>
</dbReference>
<evidence type="ECO:0000259" key="2">
    <source>
        <dbReference type="Pfam" id="PF01467"/>
    </source>
</evidence>
<gene>
    <name evidence="3" type="ORF">I7X12_11535</name>
</gene>
<feature type="compositionally biased region" description="Basic and acidic residues" evidence="1">
    <location>
        <begin position="172"/>
        <end position="183"/>
    </location>
</feature>
<feature type="region of interest" description="Disordered" evidence="1">
    <location>
        <begin position="141"/>
        <end position="183"/>
    </location>
</feature>
<evidence type="ECO:0000313" key="4">
    <source>
        <dbReference type="Proteomes" id="UP000595001"/>
    </source>
</evidence>
<reference evidence="3 4" key="1">
    <citation type="submission" date="2020-12" db="EMBL/GenBank/DDBJ databases">
        <title>Halosimplex halophilum sp. nov. and Halosimplex salinum sp. nov., two new members of the genus Halosimplex.</title>
        <authorList>
            <person name="Cui H.L."/>
        </authorList>
    </citation>
    <scope>NUCLEOTIDE SEQUENCE [LARGE SCALE GENOMIC DNA]</scope>
    <source>
        <strain evidence="3 4">YGH94</strain>
    </source>
</reference>
<dbReference type="GeneID" id="60589134"/>
<dbReference type="GO" id="GO:0004595">
    <property type="term" value="F:pantetheine-phosphate adenylyltransferase activity"/>
    <property type="evidence" value="ECO:0007669"/>
    <property type="project" value="UniProtKB-EC"/>
</dbReference>
<proteinExistence type="predicted"/>
<keyword evidence="3" id="KW-0548">Nucleotidyltransferase</keyword>
<dbReference type="OrthoDB" id="53228at2157"/>
<dbReference type="InterPro" id="IPR014729">
    <property type="entry name" value="Rossmann-like_a/b/a_fold"/>
</dbReference>
<evidence type="ECO:0000256" key="1">
    <source>
        <dbReference type="SAM" id="MobiDB-lite"/>
    </source>
</evidence>
<dbReference type="EC" id="2.7.7.3" evidence="3"/>
<sequence>MRVAVAGTFGPIHDGHRALFRKALERGDEGVLVALTSDEFARGERERPVPDFTDRRERLCEAIDALDEWDRDVEIRELHDEHGIASTEPTLDALVVSPETARELADINAERVRRNLAPMEGFVVPFVRADDGERISSTRLVAGDIDEHGELSAGEHPPSDEVSGDDSEDDAADARASADDGHR</sequence>
<dbReference type="Gene3D" id="3.40.50.620">
    <property type="entry name" value="HUPs"/>
    <property type="match status" value="1"/>
</dbReference>
<name>A0A7T3FVD1_9EURY</name>
<feature type="domain" description="Cytidyltransferase-like" evidence="2">
    <location>
        <begin position="5"/>
        <end position="141"/>
    </location>
</feature>
<dbReference type="NCBIfam" id="NF001985">
    <property type="entry name" value="PRK00777.1"/>
    <property type="match status" value="1"/>
</dbReference>
<dbReference type="EMBL" id="CP065856">
    <property type="protein sequence ID" value="QPV61399.1"/>
    <property type="molecule type" value="Genomic_DNA"/>
</dbReference>
<dbReference type="NCBIfam" id="TIGR00125">
    <property type="entry name" value="cyt_tran_rel"/>
    <property type="match status" value="1"/>
</dbReference>
<accession>A0A7T3FVD1</accession>
<dbReference type="Proteomes" id="UP000595001">
    <property type="component" value="Chromosome"/>
</dbReference>
<keyword evidence="3" id="KW-0808">Transferase</keyword>
<dbReference type="KEGG" id="hlt:I7X12_11535"/>
<keyword evidence="4" id="KW-1185">Reference proteome</keyword>
<protein>
    <submittedName>
        <fullName evidence="3">Pantetheine-phosphate adenylyltransferase</fullName>
        <ecNumber evidence="3">2.7.7.3</ecNumber>
    </submittedName>
</protein>
<organism evidence="3 4">
    <name type="scientific">Halosimplex litoreum</name>
    <dbReference type="NCBI Taxonomy" id="1198301"/>
    <lineage>
        <taxon>Archaea</taxon>
        <taxon>Methanobacteriati</taxon>
        <taxon>Methanobacteriota</taxon>
        <taxon>Stenosarchaea group</taxon>
        <taxon>Halobacteria</taxon>
        <taxon>Halobacteriales</taxon>
        <taxon>Haloarculaceae</taxon>
        <taxon>Halosimplex</taxon>
    </lineage>
</organism>
<dbReference type="RefSeq" id="WP_198060231.1">
    <property type="nucleotide sequence ID" value="NZ_CP065856.1"/>
</dbReference>